<evidence type="ECO:0000256" key="1">
    <source>
        <dbReference type="ARBA" id="ARBA00008725"/>
    </source>
</evidence>
<feature type="chain" id="PRO_5035160905" description="Phosphate-binding protein" evidence="6">
    <location>
        <begin position="22"/>
        <end position="371"/>
    </location>
</feature>
<dbReference type="PANTHER" id="PTHR42996:SF1">
    <property type="entry name" value="PHOSPHATE-BINDING PROTEIN PSTS"/>
    <property type="match status" value="1"/>
</dbReference>
<dbReference type="NCBIfam" id="TIGR00975">
    <property type="entry name" value="3a0107s03"/>
    <property type="match status" value="1"/>
</dbReference>
<comment type="caution">
    <text evidence="8">The sequence shown here is derived from an EMBL/GenBank/DDBJ whole genome shotgun (WGS) entry which is preliminary data.</text>
</comment>
<dbReference type="Proteomes" id="UP000642748">
    <property type="component" value="Unassembled WGS sequence"/>
</dbReference>
<keyword evidence="3 4" id="KW-0592">Phosphate transport</keyword>
<feature type="signal peptide" evidence="6">
    <location>
        <begin position="1"/>
        <end position="21"/>
    </location>
</feature>
<protein>
    <recommendedName>
        <fullName evidence="4">Phosphate-binding protein</fullName>
    </recommendedName>
</protein>
<dbReference type="GO" id="GO:0035435">
    <property type="term" value="P:phosphate ion transmembrane transport"/>
    <property type="evidence" value="ECO:0007669"/>
    <property type="project" value="InterPro"/>
</dbReference>
<dbReference type="CDD" id="cd13565">
    <property type="entry name" value="PBP2_PstS"/>
    <property type="match status" value="1"/>
</dbReference>
<dbReference type="GO" id="GO:0042301">
    <property type="term" value="F:phosphate ion binding"/>
    <property type="evidence" value="ECO:0007669"/>
    <property type="project" value="InterPro"/>
</dbReference>
<accession>A0A8J3QLP5</accession>
<feature type="binding site" evidence="5">
    <location>
        <begin position="58"/>
        <end position="60"/>
    </location>
    <ligand>
        <name>phosphate</name>
        <dbReference type="ChEBI" id="CHEBI:43474"/>
    </ligand>
</feature>
<feature type="domain" description="PBP" evidence="7">
    <location>
        <begin position="45"/>
        <end position="340"/>
    </location>
</feature>
<dbReference type="PANTHER" id="PTHR42996">
    <property type="entry name" value="PHOSPHATE-BINDING PROTEIN PSTS"/>
    <property type="match status" value="1"/>
</dbReference>
<dbReference type="InterPro" id="IPR050962">
    <property type="entry name" value="Phosphate-bind_PstS"/>
</dbReference>
<dbReference type="SUPFAM" id="SSF53850">
    <property type="entry name" value="Periplasmic binding protein-like II"/>
    <property type="match status" value="1"/>
</dbReference>
<evidence type="ECO:0000256" key="5">
    <source>
        <dbReference type="PIRSR" id="PIRSR002756-1"/>
    </source>
</evidence>
<comment type="similarity">
    <text evidence="1 4">Belongs to the PstS family.</text>
</comment>
<evidence type="ECO:0000256" key="2">
    <source>
        <dbReference type="ARBA" id="ARBA00022448"/>
    </source>
</evidence>
<keyword evidence="2 4" id="KW-0813">Transport</keyword>
<feature type="binding site" evidence="5">
    <location>
        <begin position="194"/>
        <end position="196"/>
    </location>
    <ligand>
        <name>phosphate</name>
        <dbReference type="ChEBI" id="CHEBI:43474"/>
    </ligand>
</feature>
<evidence type="ECO:0000259" key="7">
    <source>
        <dbReference type="Pfam" id="PF12849"/>
    </source>
</evidence>
<evidence type="ECO:0000256" key="6">
    <source>
        <dbReference type="SAM" id="SignalP"/>
    </source>
</evidence>
<keyword evidence="6" id="KW-0732">Signal</keyword>
<sequence>MKLQRHGILAGLALTATFALAACGSDNNTTPPANAGGGSSSASNPIACASGTLNAAGSTAQQNAINEWVKDYQTSCSGANIVYTGNGSGAGQQAFISGTADFAGSDSALTAADQPKADARCKTGPAIHLPMAVGPIAVVYNVQGVTNLQLKPATLAKIFAGKITTWNDAAIKADNPSATLPSTKILTVHRSDSSGTSDNFTKYLGTVDAADWTFGHDKTWKGPGGDAEKGSDGIASLLGKTDGAIGYVEWSFAQADSLNVAKVGNGAGEFATLDGDSAGKTIASAKTTGSGDDMQLSIDYNTTAAGAYPIVLVTYEIVCEKGNDATKLPLLKDFLSYTASTGGQQAITKVGYAPLPDSVRAKVASTVSNLS</sequence>
<evidence type="ECO:0000256" key="4">
    <source>
        <dbReference type="PIRNR" id="PIRNR002756"/>
    </source>
</evidence>
<dbReference type="InterPro" id="IPR024370">
    <property type="entry name" value="PBP_domain"/>
</dbReference>
<keyword evidence="9" id="KW-1185">Reference proteome</keyword>
<feature type="binding site" evidence="5">
    <location>
        <position position="88"/>
    </location>
    <ligand>
        <name>phosphate</name>
        <dbReference type="ChEBI" id="CHEBI:43474"/>
    </ligand>
</feature>
<evidence type="ECO:0000313" key="9">
    <source>
        <dbReference type="Proteomes" id="UP000642748"/>
    </source>
</evidence>
<evidence type="ECO:0000256" key="3">
    <source>
        <dbReference type="ARBA" id="ARBA00022592"/>
    </source>
</evidence>
<dbReference type="RefSeq" id="WP_203916062.1">
    <property type="nucleotide sequence ID" value="NZ_BONZ01000006.1"/>
</dbReference>
<dbReference type="EMBL" id="BONZ01000006">
    <property type="protein sequence ID" value="GIH12362.1"/>
    <property type="molecule type" value="Genomic_DNA"/>
</dbReference>
<organism evidence="8 9">
    <name type="scientific">Rugosimonospora africana</name>
    <dbReference type="NCBI Taxonomy" id="556532"/>
    <lineage>
        <taxon>Bacteria</taxon>
        <taxon>Bacillati</taxon>
        <taxon>Actinomycetota</taxon>
        <taxon>Actinomycetes</taxon>
        <taxon>Micromonosporales</taxon>
        <taxon>Micromonosporaceae</taxon>
        <taxon>Rugosimonospora</taxon>
    </lineage>
</organism>
<dbReference type="GO" id="GO:0043190">
    <property type="term" value="C:ATP-binding cassette (ABC) transporter complex"/>
    <property type="evidence" value="ECO:0007669"/>
    <property type="project" value="InterPro"/>
</dbReference>
<dbReference type="Pfam" id="PF12849">
    <property type="entry name" value="PBP_like_2"/>
    <property type="match status" value="1"/>
</dbReference>
<dbReference type="PROSITE" id="PS51257">
    <property type="entry name" value="PROKAR_LIPOPROTEIN"/>
    <property type="match status" value="1"/>
</dbReference>
<dbReference type="AlphaFoldDB" id="A0A8J3QLP5"/>
<feature type="binding site" evidence="5">
    <location>
        <position position="106"/>
    </location>
    <ligand>
        <name>phosphate</name>
        <dbReference type="ChEBI" id="CHEBI:43474"/>
    </ligand>
</feature>
<dbReference type="PIRSF" id="PIRSF002756">
    <property type="entry name" value="PstS"/>
    <property type="match status" value="1"/>
</dbReference>
<gene>
    <name evidence="8" type="ORF">Raf01_05340</name>
</gene>
<dbReference type="Gene3D" id="3.40.190.10">
    <property type="entry name" value="Periplasmic binding protein-like II"/>
    <property type="match status" value="2"/>
</dbReference>
<evidence type="ECO:0000313" key="8">
    <source>
        <dbReference type="EMBL" id="GIH12362.1"/>
    </source>
</evidence>
<name>A0A8J3QLP5_9ACTN</name>
<dbReference type="InterPro" id="IPR005673">
    <property type="entry name" value="ABC_phos-bd_PstS"/>
</dbReference>
<reference evidence="8" key="1">
    <citation type="submission" date="2021-01" db="EMBL/GenBank/DDBJ databases">
        <title>Whole genome shotgun sequence of Rugosimonospora africana NBRC 104875.</title>
        <authorList>
            <person name="Komaki H."/>
            <person name="Tamura T."/>
        </authorList>
    </citation>
    <scope>NUCLEOTIDE SEQUENCE</scope>
    <source>
        <strain evidence="8">NBRC 104875</strain>
    </source>
</reference>
<proteinExistence type="inferred from homology"/>